<comment type="caution">
    <text evidence="8">The sequence shown here is derived from an EMBL/GenBank/DDBJ whole genome shotgun (WGS) entry which is preliminary data.</text>
</comment>
<sequence>MRKSRVKESKLKAFVQSLICINVLLIGVPALATENLEQIWNIALQRNHLLAASQQKEQSAQHQLASAQANYLPKLSLESGYMRTESEPAAKVNIPALPMLKGTTLPFAQDSAYFGGLSISAPLYTSGKISSAVEAAQAQSDATLARTQLTRSDLKLAIAQSYIAVLRAEHAVKVSSSHIAAVSKHVDDVQALFDKGYAAKHDLLATQVAMANALQLGLQANNALELARAALNRWLGREYERVVAIQDIAGFGKEFINSDLPVLLQSASNDRKELQELSKQSLAYKKQASSVAAGHLPQVGFTAGYSKLENRYLAEDKGWYVGVVMKWDLFDGGLIRHQASQLSATARAINEMEADTRERIDLQVRQSWLTQQETRARMQLVDKAVEQAEETLSLARERYRSGLAPNSDVLDAEARRLQALSNRDNAIYAHEFARLQLLHAAGQL</sequence>
<dbReference type="Proteomes" id="UP000646911">
    <property type="component" value="Unassembled WGS sequence"/>
</dbReference>
<dbReference type="InterPro" id="IPR003423">
    <property type="entry name" value="OMP_efflux"/>
</dbReference>
<evidence type="ECO:0000256" key="1">
    <source>
        <dbReference type="ARBA" id="ARBA00004442"/>
    </source>
</evidence>
<keyword evidence="5" id="KW-0812">Transmembrane</keyword>
<dbReference type="EMBL" id="JACOFX010000012">
    <property type="protein sequence ID" value="MBC3909857.1"/>
    <property type="molecule type" value="Genomic_DNA"/>
</dbReference>
<gene>
    <name evidence="8" type="ORF">H8L47_20015</name>
</gene>
<proteinExistence type="inferred from homology"/>
<reference evidence="8 9" key="1">
    <citation type="submission" date="2020-08" db="EMBL/GenBank/DDBJ databases">
        <title>Novel species isolated from subtropical streams in China.</title>
        <authorList>
            <person name="Lu H."/>
        </authorList>
    </citation>
    <scope>NUCLEOTIDE SEQUENCE [LARGE SCALE GENOMIC DNA]</scope>
    <source>
        <strain evidence="8 9">NL8W</strain>
    </source>
</reference>
<dbReference type="Pfam" id="PF02321">
    <property type="entry name" value="OEP"/>
    <property type="match status" value="2"/>
</dbReference>
<evidence type="ECO:0000313" key="8">
    <source>
        <dbReference type="EMBL" id="MBC3909857.1"/>
    </source>
</evidence>
<organism evidence="8 9">
    <name type="scientific">Undibacterium umbellatum</name>
    <dbReference type="NCBI Taxonomy" id="2762300"/>
    <lineage>
        <taxon>Bacteria</taxon>
        <taxon>Pseudomonadati</taxon>
        <taxon>Pseudomonadota</taxon>
        <taxon>Betaproteobacteria</taxon>
        <taxon>Burkholderiales</taxon>
        <taxon>Oxalobacteraceae</taxon>
        <taxon>Undibacterium</taxon>
    </lineage>
</organism>
<accession>A0ABR6ZF57</accession>
<evidence type="ECO:0000313" key="9">
    <source>
        <dbReference type="Proteomes" id="UP000646911"/>
    </source>
</evidence>
<protein>
    <submittedName>
        <fullName evidence="8">TolC family protein</fullName>
    </submittedName>
</protein>
<evidence type="ECO:0000256" key="3">
    <source>
        <dbReference type="ARBA" id="ARBA00022448"/>
    </source>
</evidence>
<evidence type="ECO:0000256" key="6">
    <source>
        <dbReference type="ARBA" id="ARBA00023136"/>
    </source>
</evidence>
<dbReference type="SUPFAM" id="SSF56954">
    <property type="entry name" value="Outer membrane efflux proteins (OEP)"/>
    <property type="match status" value="1"/>
</dbReference>
<dbReference type="PANTHER" id="PTHR30026:SF20">
    <property type="entry name" value="OUTER MEMBRANE PROTEIN TOLC"/>
    <property type="match status" value="1"/>
</dbReference>
<comment type="similarity">
    <text evidence="2">Belongs to the outer membrane factor (OMF) (TC 1.B.17) family.</text>
</comment>
<keyword evidence="3" id="KW-0813">Transport</keyword>
<keyword evidence="6" id="KW-0472">Membrane</keyword>
<dbReference type="RefSeq" id="WP_186955370.1">
    <property type="nucleotide sequence ID" value="NZ_JACOFX010000012.1"/>
</dbReference>
<evidence type="ECO:0000256" key="2">
    <source>
        <dbReference type="ARBA" id="ARBA00007613"/>
    </source>
</evidence>
<dbReference type="Gene3D" id="1.20.1600.10">
    <property type="entry name" value="Outer membrane efflux proteins (OEP)"/>
    <property type="match status" value="1"/>
</dbReference>
<dbReference type="InterPro" id="IPR051906">
    <property type="entry name" value="TolC-like"/>
</dbReference>
<keyword evidence="4" id="KW-1134">Transmembrane beta strand</keyword>
<name>A0ABR6ZF57_9BURK</name>
<evidence type="ECO:0000256" key="7">
    <source>
        <dbReference type="ARBA" id="ARBA00023237"/>
    </source>
</evidence>
<comment type="subcellular location">
    <subcellularLocation>
        <location evidence="1">Cell outer membrane</location>
    </subcellularLocation>
</comment>
<evidence type="ECO:0000256" key="4">
    <source>
        <dbReference type="ARBA" id="ARBA00022452"/>
    </source>
</evidence>
<evidence type="ECO:0000256" key="5">
    <source>
        <dbReference type="ARBA" id="ARBA00022692"/>
    </source>
</evidence>
<keyword evidence="9" id="KW-1185">Reference proteome</keyword>
<dbReference type="PANTHER" id="PTHR30026">
    <property type="entry name" value="OUTER MEMBRANE PROTEIN TOLC"/>
    <property type="match status" value="1"/>
</dbReference>
<keyword evidence="7" id="KW-0998">Cell outer membrane</keyword>